<protein>
    <submittedName>
        <fullName evidence="2">Dihydroorotase</fullName>
    </submittedName>
</protein>
<name>A0A7D5JGL9_9CAUD</name>
<dbReference type="Proteomes" id="UP000510645">
    <property type="component" value="Segment"/>
</dbReference>
<reference evidence="2 3" key="1">
    <citation type="submission" date="2020-05" db="EMBL/GenBank/DDBJ databases">
        <title>Genomics and ecology of novel Flavobacterium phages from the Baltic Sea.</title>
        <authorList>
            <person name="Hoetzinger M."/>
            <person name="Nilsson E."/>
            <person name="Holmfeldt K."/>
        </authorList>
    </citation>
    <scope>NUCLEOTIDE SEQUENCE [LARGE SCALE GENOMIC DNA]</scope>
</reference>
<keyword evidence="3" id="KW-1185">Reference proteome</keyword>
<keyword evidence="1" id="KW-0472">Membrane</keyword>
<keyword evidence="1" id="KW-0812">Transmembrane</keyword>
<evidence type="ECO:0000313" key="2">
    <source>
        <dbReference type="EMBL" id="QLF85202.1"/>
    </source>
</evidence>
<proteinExistence type="predicted"/>
<evidence type="ECO:0000313" key="3">
    <source>
        <dbReference type="Proteomes" id="UP000510645"/>
    </source>
</evidence>
<keyword evidence="1" id="KW-1133">Transmembrane helix</keyword>
<evidence type="ECO:0000256" key="1">
    <source>
        <dbReference type="SAM" id="Phobius"/>
    </source>
</evidence>
<gene>
    <name evidence="2" type="ORF">elemo79Aphanotate_8</name>
</gene>
<accession>A0A7D5JGL9</accession>
<sequence length="93" mass="11002">MTVEERLIRYNQEATDNLFEPQPKAEKFEGFISIFENKKDNIMNKEKQYLELIKVQEQIIKELKKTNLMYFFIGMSVGILLAHLIFLATTITK</sequence>
<organism evidence="2 3">
    <name type="scientific">Flavobacterium phage vB_FspP_elemoA_7-9A</name>
    <dbReference type="NCBI Taxonomy" id="2743781"/>
    <lineage>
        <taxon>Viruses</taxon>
        <taxon>Duplodnaviria</taxon>
        <taxon>Heunggongvirae</taxon>
        <taxon>Uroviricota</taxon>
        <taxon>Caudoviricetes</taxon>
        <taxon>Elemovirus</taxon>
        <taxon>Elemovirus elemoA</taxon>
    </lineage>
</organism>
<feature type="transmembrane region" description="Helical" evidence="1">
    <location>
        <begin position="68"/>
        <end position="91"/>
    </location>
</feature>
<dbReference type="EMBL" id="MT497017">
    <property type="protein sequence ID" value="QLF85202.1"/>
    <property type="molecule type" value="Genomic_DNA"/>
</dbReference>